<keyword evidence="2" id="KW-1133">Transmembrane helix</keyword>
<evidence type="ECO:0000256" key="2">
    <source>
        <dbReference type="SAM" id="Phobius"/>
    </source>
</evidence>
<evidence type="ECO:0000313" key="3">
    <source>
        <dbReference type="EMBL" id="KDR42815.1"/>
    </source>
</evidence>
<accession>A0A069PQD1</accession>
<keyword evidence="2" id="KW-0472">Membrane</keyword>
<proteinExistence type="predicted"/>
<comment type="caution">
    <text evidence="3">The sequence shown here is derived from an EMBL/GenBank/DDBJ whole genome shotgun (WGS) entry which is preliminary data.</text>
</comment>
<dbReference type="Proteomes" id="UP000027466">
    <property type="component" value="Unassembled WGS sequence"/>
</dbReference>
<evidence type="ECO:0000256" key="1">
    <source>
        <dbReference type="SAM" id="MobiDB-lite"/>
    </source>
</evidence>
<gene>
    <name evidence="3" type="ORF">BG61_06095</name>
</gene>
<protein>
    <submittedName>
        <fullName evidence="3">Uncharacterized protein</fullName>
    </submittedName>
</protein>
<dbReference type="EMBL" id="JFHC01000013">
    <property type="protein sequence ID" value="KDR42815.1"/>
    <property type="molecule type" value="Genomic_DNA"/>
</dbReference>
<feature type="compositionally biased region" description="Basic and acidic residues" evidence="1">
    <location>
        <begin position="1"/>
        <end position="17"/>
    </location>
</feature>
<evidence type="ECO:0000313" key="4">
    <source>
        <dbReference type="Proteomes" id="UP000027466"/>
    </source>
</evidence>
<reference evidence="3 4" key="1">
    <citation type="submission" date="2014-03" db="EMBL/GenBank/DDBJ databases">
        <title>Draft Genome Sequences of Four Burkholderia Strains.</title>
        <authorList>
            <person name="Liu X.Y."/>
            <person name="Li C.X."/>
            <person name="Xu J.H."/>
        </authorList>
    </citation>
    <scope>NUCLEOTIDE SEQUENCE [LARGE SCALE GENOMIC DNA]</scope>
    <source>
        <strain evidence="3 4">DSM 50014</strain>
    </source>
</reference>
<sequence>MDAKTQLESGQAREDSSRSSVNRSSVTGWVIAGLATAAIGFGWFVHSRGESASSADTRPSALPQVTVSEPLMRKLDTRLGFLGQFSAVDQVEAAILAR</sequence>
<keyword evidence="4" id="KW-1185">Reference proteome</keyword>
<dbReference type="AlphaFoldDB" id="A0A069PQD1"/>
<organism evidence="3 4">
    <name type="scientific">Caballeronia glathei</name>
    <dbReference type="NCBI Taxonomy" id="60547"/>
    <lineage>
        <taxon>Bacteria</taxon>
        <taxon>Pseudomonadati</taxon>
        <taxon>Pseudomonadota</taxon>
        <taxon>Betaproteobacteria</taxon>
        <taxon>Burkholderiales</taxon>
        <taxon>Burkholderiaceae</taxon>
        <taxon>Caballeronia</taxon>
    </lineage>
</organism>
<keyword evidence="2" id="KW-0812">Transmembrane</keyword>
<feature type="region of interest" description="Disordered" evidence="1">
    <location>
        <begin position="1"/>
        <end position="23"/>
    </location>
</feature>
<name>A0A069PQD1_9BURK</name>
<feature type="transmembrane region" description="Helical" evidence="2">
    <location>
        <begin position="26"/>
        <end position="45"/>
    </location>
</feature>